<evidence type="ECO:0000259" key="1">
    <source>
        <dbReference type="PROSITE" id="PS50943"/>
    </source>
</evidence>
<sequence>MNEIFCKHLLEYRKRAGYSQKDMSGKLLIEESLYSQYENGTAEPGFDALIRIADVLKCSLDELLGRNSDYRNSWIDSGVVREEQVLYGRPRDKKKVLIGLQDFRRLRELHAYYVDKTMMIGEFLDSSYQITLITRPRRFGKTMNMSMLAEFLDCTKDSRMIFEGTRVSRTEWMTELNQCPVIFLSLLEIKSDTAEGMLWQLSGRIREEYKRYYNMLNSGKLSGDQVEEFNHIYDVLTYVQSKEQWKNCIIRSILVLCEVLSLYYGKNVYLLIDEYDTPFMSANTNGYYSEVRSVLAGFLSTSLKGNPYLERAMLTGIQRVAKENIFSGLNNLTVLTVNDSEYEDCFGFTEEEVRKLLDDFDLEFTDEVKETYDGYRFGNKDIYNPWSVTNYAVRKRLAPYWVNTAENSILKDALRERGTTFEKEYNELIETGEITTVVSLTTAYYEHQSDASLWGLMVNAGMLTVKEIMGDDYYTLRIPNQEVWSAFRELTAFSLQIDEGDMQKLFMELIRGNIDEFAERYQNILLTLPSYHDLQCENSYHMMVLGMCVFQQKNYIIESNRENGNGRADLLMRAKRSGYPNMILEFKYTKDKKEDLDKLAASAVEQMKDKKYDVNLDTPVYYIGLSHCGKQAAVYYQKS</sequence>
<evidence type="ECO:0000313" key="3">
    <source>
        <dbReference type="Proteomes" id="UP001207605"/>
    </source>
</evidence>
<dbReference type="InterPro" id="IPR010982">
    <property type="entry name" value="Lambda_DNA-bd_dom_sf"/>
</dbReference>
<comment type="caution">
    <text evidence="2">The sequence shown here is derived from an EMBL/GenBank/DDBJ whole genome shotgun (WGS) entry which is preliminary data.</text>
</comment>
<evidence type="ECO:0000313" key="2">
    <source>
        <dbReference type="EMBL" id="MCU6700342.1"/>
    </source>
</evidence>
<name>A0ABT2S7F1_9FIRM</name>
<dbReference type="Proteomes" id="UP001207605">
    <property type="component" value="Unassembled WGS sequence"/>
</dbReference>
<dbReference type="Pfam" id="PF08011">
    <property type="entry name" value="PDDEXK_9"/>
    <property type="match status" value="1"/>
</dbReference>
<feature type="domain" description="HTH cro/C1-type" evidence="1">
    <location>
        <begin position="9"/>
        <end position="63"/>
    </location>
</feature>
<dbReference type="SMART" id="SM00530">
    <property type="entry name" value="HTH_XRE"/>
    <property type="match status" value="1"/>
</dbReference>
<dbReference type="PANTHER" id="PTHR34825">
    <property type="entry name" value="CONSERVED PROTEIN, WITH A WEAK D-GALACTARATE DEHYDRATASE/ALTRONATE HYDROLASE DOMAIN"/>
    <property type="match status" value="1"/>
</dbReference>
<reference evidence="2 3" key="1">
    <citation type="journal article" date="2021" name="ISME Commun">
        <title>Automated analysis of genomic sequences facilitates high-throughput and comprehensive description of bacteria.</title>
        <authorList>
            <person name="Hitch T.C.A."/>
        </authorList>
    </citation>
    <scope>NUCLEOTIDE SEQUENCE [LARGE SCALE GENOMIC DNA]</scope>
    <source>
        <strain evidence="2 3">Sanger_02</strain>
    </source>
</reference>
<dbReference type="EMBL" id="JAOQJV010000011">
    <property type="protein sequence ID" value="MCU6700342.1"/>
    <property type="molecule type" value="Genomic_DNA"/>
</dbReference>
<protein>
    <submittedName>
        <fullName evidence="2">AAA family ATPase</fullName>
    </submittedName>
</protein>
<dbReference type="SUPFAM" id="SSF52540">
    <property type="entry name" value="P-loop containing nucleoside triphosphate hydrolases"/>
    <property type="match status" value="1"/>
</dbReference>
<dbReference type="InterPro" id="IPR027417">
    <property type="entry name" value="P-loop_NTPase"/>
</dbReference>
<dbReference type="InterPro" id="IPR012547">
    <property type="entry name" value="PDDEXK_9"/>
</dbReference>
<proteinExistence type="predicted"/>
<dbReference type="CDD" id="cd00093">
    <property type="entry name" value="HTH_XRE"/>
    <property type="match status" value="1"/>
</dbReference>
<gene>
    <name evidence="2" type="ORF">OCV65_08880</name>
</gene>
<dbReference type="PROSITE" id="PS50943">
    <property type="entry name" value="HTH_CROC1"/>
    <property type="match status" value="1"/>
</dbReference>
<organism evidence="2 3">
    <name type="scientific">Dorea ammoniilytica</name>
    <dbReference type="NCBI Taxonomy" id="2981788"/>
    <lineage>
        <taxon>Bacteria</taxon>
        <taxon>Bacillati</taxon>
        <taxon>Bacillota</taxon>
        <taxon>Clostridia</taxon>
        <taxon>Lachnospirales</taxon>
        <taxon>Lachnospiraceae</taxon>
        <taxon>Dorea</taxon>
    </lineage>
</organism>
<keyword evidence="3" id="KW-1185">Reference proteome</keyword>
<accession>A0ABT2S7F1</accession>
<dbReference type="InterPro" id="IPR001387">
    <property type="entry name" value="Cro/C1-type_HTH"/>
</dbReference>
<dbReference type="Gene3D" id="1.10.260.40">
    <property type="entry name" value="lambda repressor-like DNA-binding domains"/>
    <property type="match status" value="1"/>
</dbReference>
<dbReference type="SUPFAM" id="SSF47413">
    <property type="entry name" value="lambda repressor-like DNA-binding domains"/>
    <property type="match status" value="1"/>
</dbReference>
<dbReference type="InterPro" id="IPR018631">
    <property type="entry name" value="AAA-ATPase-like_dom"/>
</dbReference>
<dbReference type="PANTHER" id="PTHR34825:SF1">
    <property type="entry name" value="AAA-ATPASE-LIKE DOMAIN-CONTAINING PROTEIN"/>
    <property type="match status" value="1"/>
</dbReference>
<dbReference type="Pfam" id="PF01381">
    <property type="entry name" value="HTH_3"/>
    <property type="match status" value="1"/>
</dbReference>
<dbReference type="Pfam" id="PF09820">
    <property type="entry name" value="AAA-ATPase_like"/>
    <property type="match status" value="1"/>
</dbReference>
<dbReference type="RefSeq" id="WP_262581754.1">
    <property type="nucleotide sequence ID" value="NZ_JAOQJV010000011.1"/>
</dbReference>